<reference evidence="1 2" key="1">
    <citation type="submission" date="2023-07" db="EMBL/GenBank/DDBJ databases">
        <title>Sorghum-associated microbial communities from plants grown in Nebraska, USA.</title>
        <authorList>
            <person name="Schachtman D."/>
        </authorList>
    </citation>
    <scope>NUCLEOTIDE SEQUENCE [LARGE SCALE GENOMIC DNA]</scope>
    <source>
        <strain evidence="1 2">BE190</strain>
    </source>
</reference>
<dbReference type="Proteomes" id="UP001253595">
    <property type="component" value="Unassembled WGS sequence"/>
</dbReference>
<dbReference type="InterPro" id="IPR011043">
    <property type="entry name" value="Gal_Oxase/kelch_b-propeller"/>
</dbReference>
<dbReference type="Gene3D" id="2.120.10.80">
    <property type="entry name" value="Kelch-type beta propeller"/>
    <property type="match status" value="1"/>
</dbReference>
<protein>
    <submittedName>
        <fullName evidence="1">Uncharacterized protein</fullName>
    </submittedName>
</protein>
<evidence type="ECO:0000313" key="1">
    <source>
        <dbReference type="EMBL" id="MDR7091648.1"/>
    </source>
</evidence>
<proteinExistence type="predicted"/>
<keyword evidence="2" id="KW-1185">Reference proteome</keyword>
<dbReference type="SUPFAM" id="SSF50965">
    <property type="entry name" value="Galactose oxidase, central domain"/>
    <property type="match status" value="1"/>
</dbReference>
<dbReference type="EMBL" id="JAVDVX010000007">
    <property type="protein sequence ID" value="MDR7091648.1"/>
    <property type="molecule type" value="Genomic_DNA"/>
</dbReference>
<organism evidence="1 2">
    <name type="scientific">Cellvibrio fibrivorans</name>
    <dbReference type="NCBI Taxonomy" id="126350"/>
    <lineage>
        <taxon>Bacteria</taxon>
        <taxon>Pseudomonadati</taxon>
        <taxon>Pseudomonadota</taxon>
        <taxon>Gammaproteobacteria</taxon>
        <taxon>Cellvibrionales</taxon>
        <taxon>Cellvibrionaceae</taxon>
        <taxon>Cellvibrio</taxon>
    </lineage>
</organism>
<dbReference type="InterPro" id="IPR015915">
    <property type="entry name" value="Kelch-typ_b-propeller"/>
</dbReference>
<name>A0ABU1V2V5_9GAMM</name>
<comment type="caution">
    <text evidence="1">The sequence shown here is derived from an EMBL/GenBank/DDBJ whole genome shotgun (WGS) entry which is preliminary data.</text>
</comment>
<dbReference type="RefSeq" id="WP_310075151.1">
    <property type="nucleotide sequence ID" value="NZ_JAVDVX010000007.1"/>
</dbReference>
<sequence>METLENFGISQKLFEEWREPREGTDNPTKANNPVWNWLVQTKLSAWAANKASEHDYYADGPTWCFDRYGQSTNQLPDGRKIYIGGEHEDHYDPDFCIYNDVVVEHIDGSLDIYIYPQSVFPATDFHSATLVNDEIFIIGRLGYHDQRHIKQTPVFILNINNFSIRKQETTGSNPGWIFGHNATLLEDGKSLLISQGEIYSGPETPVTENINEWCLDLSSGSWKLSKENNWPRWQYIRADKKCNLLWELRQLLWHQEMNWKSEYDRDLVKLIDQLGHHPDLPTLKSLYQPPLKFEPLPEREGDGEYNQQRILVEDVVVRYKEEHWEVQVTVEGYLPPDIIALLKQDLYSKLSNLVKTQWKVSDI</sequence>
<gene>
    <name evidence="1" type="ORF">J2X05_003683</name>
</gene>
<accession>A0ABU1V2V5</accession>
<evidence type="ECO:0000313" key="2">
    <source>
        <dbReference type="Proteomes" id="UP001253595"/>
    </source>
</evidence>